<name>A0A5J9WPI6_9POAL</name>
<dbReference type="EMBL" id="RWGY01000002">
    <property type="protein sequence ID" value="TVU49805.1"/>
    <property type="molecule type" value="Genomic_DNA"/>
</dbReference>
<gene>
    <name evidence="3" type="ORF">EJB05_01142</name>
</gene>
<evidence type="ECO:0000256" key="2">
    <source>
        <dbReference type="SAM" id="SignalP"/>
    </source>
</evidence>
<feature type="chain" id="PRO_5023840322" description="PGG domain-containing protein" evidence="2">
    <location>
        <begin position="20"/>
        <end position="64"/>
    </location>
</feature>
<reference evidence="3 4" key="1">
    <citation type="journal article" date="2019" name="Sci. Rep.">
        <title>A high-quality genome of Eragrostis curvula grass provides insights into Poaceae evolution and supports new strategies to enhance forage quality.</title>
        <authorList>
            <person name="Carballo J."/>
            <person name="Santos B.A.C.M."/>
            <person name="Zappacosta D."/>
            <person name="Garbus I."/>
            <person name="Selva J.P."/>
            <person name="Gallo C.A."/>
            <person name="Diaz A."/>
            <person name="Albertini E."/>
            <person name="Caccamo M."/>
            <person name="Echenique V."/>
        </authorList>
    </citation>
    <scope>NUCLEOTIDE SEQUENCE [LARGE SCALE GENOMIC DNA]</scope>
    <source>
        <strain evidence="4">cv. Victoria</strain>
        <tissue evidence="3">Leaf</tissue>
    </source>
</reference>
<protein>
    <recommendedName>
        <fullName evidence="5">PGG domain-containing protein</fullName>
    </recommendedName>
</protein>
<organism evidence="3 4">
    <name type="scientific">Eragrostis curvula</name>
    <name type="common">weeping love grass</name>
    <dbReference type="NCBI Taxonomy" id="38414"/>
    <lineage>
        <taxon>Eukaryota</taxon>
        <taxon>Viridiplantae</taxon>
        <taxon>Streptophyta</taxon>
        <taxon>Embryophyta</taxon>
        <taxon>Tracheophyta</taxon>
        <taxon>Spermatophyta</taxon>
        <taxon>Magnoliopsida</taxon>
        <taxon>Liliopsida</taxon>
        <taxon>Poales</taxon>
        <taxon>Poaceae</taxon>
        <taxon>PACMAD clade</taxon>
        <taxon>Chloridoideae</taxon>
        <taxon>Eragrostideae</taxon>
        <taxon>Eragrostidinae</taxon>
        <taxon>Eragrostis</taxon>
    </lineage>
</organism>
<comment type="caution">
    <text evidence="3">The sequence shown here is derived from an EMBL/GenBank/DDBJ whole genome shotgun (WGS) entry which is preliminary data.</text>
</comment>
<keyword evidence="4" id="KW-1185">Reference proteome</keyword>
<accession>A0A5J9WPI6</accession>
<dbReference type="OrthoDB" id="687102at2759"/>
<dbReference type="Gramene" id="TVU49805">
    <property type="protein sequence ID" value="TVU49805"/>
    <property type="gene ID" value="EJB05_01142"/>
</dbReference>
<keyword evidence="1" id="KW-0472">Membrane</keyword>
<dbReference type="AlphaFoldDB" id="A0A5J9WPI6"/>
<keyword evidence="1" id="KW-1133">Transmembrane helix</keyword>
<dbReference type="Proteomes" id="UP000324897">
    <property type="component" value="Chromosome 6"/>
</dbReference>
<evidence type="ECO:0008006" key="5">
    <source>
        <dbReference type="Google" id="ProtNLM"/>
    </source>
</evidence>
<keyword evidence="1" id="KW-0812">Transmembrane</keyword>
<proteinExistence type="predicted"/>
<feature type="non-terminal residue" evidence="3">
    <location>
        <position position="1"/>
    </location>
</feature>
<feature type="transmembrane region" description="Helical" evidence="1">
    <location>
        <begin position="38"/>
        <end position="63"/>
    </location>
</feature>
<evidence type="ECO:0000313" key="4">
    <source>
        <dbReference type="Proteomes" id="UP000324897"/>
    </source>
</evidence>
<evidence type="ECO:0000256" key="1">
    <source>
        <dbReference type="SAM" id="Phobius"/>
    </source>
</evidence>
<sequence length="64" mass="6714">MATMLLLVVATLFAAAGIAVCPEVMVRSSPSATTVVKLAHLLCFATSWGATVWAVFISAIIMFL</sequence>
<feature type="signal peptide" evidence="2">
    <location>
        <begin position="1"/>
        <end position="19"/>
    </location>
</feature>
<evidence type="ECO:0000313" key="3">
    <source>
        <dbReference type="EMBL" id="TVU49805.1"/>
    </source>
</evidence>
<keyword evidence="2" id="KW-0732">Signal</keyword>